<dbReference type="Proteomes" id="UP001154078">
    <property type="component" value="Chromosome 6"/>
</dbReference>
<keyword evidence="2" id="KW-1133">Transmembrane helix</keyword>
<evidence type="ECO:0000256" key="2">
    <source>
        <dbReference type="SAM" id="Phobius"/>
    </source>
</evidence>
<evidence type="ECO:0000313" key="4">
    <source>
        <dbReference type="EMBL" id="CAH0559104.1"/>
    </source>
</evidence>
<keyword evidence="2" id="KW-0812">Transmembrane</keyword>
<dbReference type="InterPro" id="IPR019819">
    <property type="entry name" value="Carboxylesterase_B_CS"/>
</dbReference>
<sequence>MKHTNTRILIIIYFNFLFIYGSLNNVEPFCQLRITTNKNLFFKACFGVPYALPPVEDLRFRLPIECNNWFNHLNFTKEKLPCIGFNVKGHEDCLYLNIFTPITKNNYLSVIVWIPGQFFLNADTTFLSNGPDYFIEQEVIFVTVSYRQGLFGFASTEDEVLPGNMGIADIFAALKWIKKYIKKFNGDGDNITIMAHGSGAVCVSILQQNYLSKGLFQRIILHSGSSLVTWGRSENSKRFILKLGKELNLNTNSTDSLVNSLRCYKNISRLHKTTKKVYKSFLKDINPLNGNIIGPVLTNNGKFLSGPAHESFFQNNFTSVPIIIGYTVLEAISDSIQYISGYVSKMNSTDFYMSSIKADEKYKDNIGSMIEKNYFMPGVEKNILRSLRVVSFAPRSILVHRSHANKLSISS</sequence>
<reference evidence="4" key="1">
    <citation type="submission" date="2021-12" db="EMBL/GenBank/DDBJ databases">
        <authorList>
            <person name="King R."/>
        </authorList>
    </citation>
    <scope>NUCLEOTIDE SEQUENCE</scope>
</reference>
<proteinExistence type="predicted"/>
<keyword evidence="1" id="KW-0325">Glycoprotein</keyword>
<accession>A0A9P0FJ33</accession>
<organism evidence="4 5">
    <name type="scientific">Brassicogethes aeneus</name>
    <name type="common">Rape pollen beetle</name>
    <name type="synonym">Meligethes aeneus</name>
    <dbReference type="NCBI Taxonomy" id="1431903"/>
    <lineage>
        <taxon>Eukaryota</taxon>
        <taxon>Metazoa</taxon>
        <taxon>Ecdysozoa</taxon>
        <taxon>Arthropoda</taxon>
        <taxon>Hexapoda</taxon>
        <taxon>Insecta</taxon>
        <taxon>Pterygota</taxon>
        <taxon>Neoptera</taxon>
        <taxon>Endopterygota</taxon>
        <taxon>Coleoptera</taxon>
        <taxon>Polyphaga</taxon>
        <taxon>Cucujiformia</taxon>
        <taxon>Nitidulidae</taxon>
        <taxon>Meligethinae</taxon>
        <taxon>Brassicogethes</taxon>
    </lineage>
</organism>
<dbReference type="InterPro" id="IPR050309">
    <property type="entry name" value="Type-B_Carboxylest/Lipase"/>
</dbReference>
<dbReference type="InterPro" id="IPR002018">
    <property type="entry name" value="CarbesteraseB"/>
</dbReference>
<dbReference type="OrthoDB" id="3200163at2759"/>
<dbReference type="AlphaFoldDB" id="A0A9P0FJ33"/>
<evidence type="ECO:0000313" key="5">
    <source>
        <dbReference type="Proteomes" id="UP001154078"/>
    </source>
</evidence>
<dbReference type="Gene3D" id="3.40.50.1820">
    <property type="entry name" value="alpha/beta hydrolase"/>
    <property type="match status" value="1"/>
</dbReference>
<dbReference type="PANTHER" id="PTHR11559">
    <property type="entry name" value="CARBOXYLESTERASE"/>
    <property type="match status" value="1"/>
</dbReference>
<dbReference type="PROSITE" id="PS00941">
    <property type="entry name" value="CARBOXYLESTERASE_B_2"/>
    <property type="match status" value="1"/>
</dbReference>
<keyword evidence="5" id="KW-1185">Reference proteome</keyword>
<evidence type="ECO:0000259" key="3">
    <source>
        <dbReference type="Pfam" id="PF00135"/>
    </source>
</evidence>
<evidence type="ECO:0000256" key="1">
    <source>
        <dbReference type="ARBA" id="ARBA00023180"/>
    </source>
</evidence>
<feature type="domain" description="Carboxylesterase type B" evidence="3">
    <location>
        <begin position="43"/>
        <end position="374"/>
    </location>
</feature>
<dbReference type="Pfam" id="PF00135">
    <property type="entry name" value="COesterase"/>
    <property type="match status" value="1"/>
</dbReference>
<name>A0A9P0FJ33_BRAAE</name>
<keyword evidence="2" id="KW-0472">Membrane</keyword>
<protein>
    <recommendedName>
        <fullName evidence="3">Carboxylesterase type B domain-containing protein</fullName>
    </recommendedName>
</protein>
<dbReference type="EMBL" id="OV121137">
    <property type="protein sequence ID" value="CAH0559104.1"/>
    <property type="molecule type" value="Genomic_DNA"/>
</dbReference>
<feature type="transmembrane region" description="Helical" evidence="2">
    <location>
        <begin position="7"/>
        <end position="23"/>
    </location>
</feature>
<dbReference type="SUPFAM" id="SSF53474">
    <property type="entry name" value="alpha/beta-Hydrolases"/>
    <property type="match status" value="1"/>
</dbReference>
<gene>
    <name evidence="4" type="ORF">MELIAE_LOCUS9263</name>
</gene>
<dbReference type="InterPro" id="IPR029058">
    <property type="entry name" value="AB_hydrolase_fold"/>
</dbReference>